<reference evidence="1 2" key="1">
    <citation type="submission" date="2016-03" db="EMBL/GenBank/DDBJ databases">
        <title>Shallow-sea hydrothermal system.</title>
        <authorList>
            <person name="Tang K."/>
        </authorList>
    </citation>
    <scope>NUCLEOTIDE SEQUENCE [LARGE SCALE GENOMIC DNA]</scope>
    <source>
        <strain evidence="1 2">JLT9</strain>
    </source>
</reference>
<sequence length="141" mass="15781">MREARRWIHASGPLPVDEAWERYADPDQWSSWAPHLRGVEIEASGEDRRLHPGLTGVVLGPVGVRAHFVVKAVDEAARRWSWEVRALGVTLQLLHTLDASKEATHAGLVLQGPLPVVLLYRPVARWALRRLVAVSARPRRG</sequence>
<evidence type="ECO:0008006" key="3">
    <source>
        <dbReference type="Google" id="ProtNLM"/>
    </source>
</evidence>
<protein>
    <recommendedName>
        <fullName evidence="3">Polyketide cyclase/dehydrase</fullName>
    </recommendedName>
</protein>
<dbReference type="STRING" id="1758689.SGUI_0646"/>
<evidence type="ECO:0000313" key="1">
    <source>
        <dbReference type="EMBL" id="ANS78042.1"/>
    </source>
</evidence>
<dbReference type="InterPro" id="IPR019587">
    <property type="entry name" value="Polyketide_cyclase/dehydratase"/>
</dbReference>
<proteinExistence type="predicted"/>
<dbReference type="SUPFAM" id="SSF55961">
    <property type="entry name" value="Bet v1-like"/>
    <property type="match status" value="1"/>
</dbReference>
<organism evidence="1 2">
    <name type="scientific">Serinicoccus hydrothermalis</name>
    <dbReference type="NCBI Taxonomy" id="1758689"/>
    <lineage>
        <taxon>Bacteria</taxon>
        <taxon>Bacillati</taxon>
        <taxon>Actinomycetota</taxon>
        <taxon>Actinomycetes</taxon>
        <taxon>Micrococcales</taxon>
        <taxon>Ornithinimicrobiaceae</taxon>
        <taxon>Serinicoccus</taxon>
    </lineage>
</organism>
<dbReference type="RefSeq" id="WP_066636239.1">
    <property type="nucleotide sequence ID" value="NZ_CP014989.1"/>
</dbReference>
<evidence type="ECO:0000313" key="2">
    <source>
        <dbReference type="Proteomes" id="UP000092482"/>
    </source>
</evidence>
<keyword evidence="2" id="KW-1185">Reference proteome</keyword>
<gene>
    <name evidence="1" type="ORF">SGUI_0646</name>
</gene>
<name>A0A1B1N9C3_9MICO</name>
<dbReference type="AlphaFoldDB" id="A0A1B1N9C3"/>
<dbReference type="Pfam" id="PF10604">
    <property type="entry name" value="Polyketide_cyc2"/>
    <property type="match status" value="1"/>
</dbReference>
<dbReference type="KEGG" id="serj:SGUI_0646"/>
<dbReference type="InterPro" id="IPR023393">
    <property type="entry name" value="START-like_dom_sf"/>
</dbReference>
<dbReference type="Gene3D" id="3.30.530.20">
    <property type="match status" value="1"/>
</dbReference>
<dbReference type="Proteomes" id="UP000092482">
    <property type="component" value="Chromosome"/>
</dbReference>
<dbReference type="PATRIC" id="fig|1758689.4.peg.666"/>
<dbReference type="EMBL" id="CP014989">
    <property type="protein sequence ID" value="ANS78042.1"/>
    <property type="molecule type" value="Genomic_DNA"/>
</dbReference>
<accession>A0A1B1N9C3</accession>